<proteinExistence type="inferred from homology"/>
<comment type="similarity">
    <text evidence="2">Belongs to the MoaE family.</text>
</comment>
<dbReference type="AlphaFoldDB" id="A0A5B9MAH4"/>
<accession>A0A5B9MAH4</accession>
<keyword evidence="12" id="KW-0808">Transferase</keyword>
<dbReference type="EC" id="2.8.1.12" evidence="3"/>
<name>A0A5B9MAH4_9BACT</name>
<dbReference type="Pfam" id="PF02391">
    <property type="entry name" value="MoaE"/>
    <property type="match status" value="1"/>
</dbReference>
<evidence type="ECO:0000256" key="8">
    <source>
        <dbReference type="ARBA" id="ARBA00030407"/>
    </source>
</evidence>
<dbReference type="PANTHER" id="PTHR23404">
    <property type="entry name" value="MOLYBDOPTERIN SYNTHASE RELATED"/>
    <property type="match status" value="1"/>
</dbReference>
<dbReference type="KEGG" id="smam:Mal15_12740"/>
<dbReference type="Gene3D" id="3.90.1170.40">
    <property type="entry name" value="Molybdopterin biosynthesis MoaE subunit"/>
    <property type="match status" value="1"/>
</dbReference>
<dbReference type="GO" id="GO:0006777">
    <property type="term" value="P:Mo-molybdopterin cofactor biosynthetic process"/>
    <property type="evidence" value="ECO:0007669"/>
    <property type="project" value="UniProtKB-KW"/>
</dbReference>
<evidence type="ECO:0000256" key="5">
    <source>
        <dbReference type="ARBA" id="ARBA00023150"/>
    </source>
</evidence>
<evidence type="ECO:0000256" key="7">
    <source>
        <dbReference type="ARBA" id="ARBA00029745"/>
    </source>
</evidence>
<evidence type="ECO:0000256" key="1">
    <source>
        <dbReference type="ARBA" id="ARBA00005046"/>
    </source>
</evidence>
<sequence length="142" mass="15971">MIDIRLVQTPIELSDWSSKIDDPDTGAHAWFAGVTRRKTTTKAGRVRITQTLHYQAHESMALVQLQQLAEEAKRTYSLAAVVIVHRLGEVPLGQASVLVGCSSAHRRDAFAALPWIMDRLKADVPIWKRETFADDSTEWIHP</sequence>
<dbReference type="CDD" id="cd00756">
    <property type="entry name" value="MoaE"/>
    <property type="match status" value="1"/>
</dbReference>
<dbReference type="InterPro" id="IPR003448">
    <property type="entry name" value="Mopterin_biosynth_MoaE"/>
</dbReference>
<evidence type="ECO:0000313" key="13">
    <source>
        <dbReference type="Proteomes" id="UP000321353"/>
    </source>
</evidence>
<evidence type="ECO:0000256" key="6">
    <source>
        <dbReference type="ARBA" id="ARBA00026066"/>
    </source>
</evidence>
<evidence type="ECO:0000256" key="3">
    <source>
        <dbReference type="ARBA" id="ARBA00011950"/>
    </source>
</evidence>
<protein>
    <recommendedName>
        <fullName evidence="4">Molybdopterin synthase catalytic subunit</fullName>
        <ecNumber evidence="3">2.8.1.12</ecNumber>
    </recommendedName>
    <alternativeName>
        <fullName evidence="9">MPT synthase subunit 2</fullName>
    </alternativeName>
    <alternativeName>
        <fullName evidence="7">Molybdenum cofactor biosynthesis protein E</fullName>
    </alternativeName>
    <alternativeName>
        <fullName evidence="8">Molybdopterin-converting factor large subunit</fullName>
    </alternativeName>
    <alternativeName>
        <fullName evidence="10">Molybdopterin-converting factor subunit 2</fullName>
    </alternativeName>
</protein>
<dbReference type="EMBL" id="CP036264">
    <property type="protein sequence ID" value="QEF97236.1"/>
    <property type="molecule type" value="Genomic_DNA"/>
</dbReference>
<evidence type="ECO:0000256" key="10">
    <source>
        <dbReference type="ARBA" id="ARBA00032474"/>
    </source>
</evidence>
<keyword evidence="5" id="KW-0501">Molybdenum cofactor biosynthesis</keyword>
<comment type="catalytic activity">
    <reaction evidence="11">
        <text>2 [molybdopterin-synthase sulfur-carrier protein]-C-terminal-Gly-aminoethanethioate + cyclic pyranopterin phosphate + H2O = molybdopterin + 2 [molybdopterin-synthase sulfur-carrier protein]-C-terminal Gly-Gly + 2 H(+)</text>
        <dbReference type="Rhea" id="RHEA:26333"/>
        <dbReference type="Rhea" id="RHEA-COMP:12202"/>
        <dbReference type="Rhea" id="RHEA-COMP:19907"/>
        <dbReference type="ChEBI" id="CHEBI:15377"/>
        <dbReference type="ChEBI" id="CHEBI:15378"/>
        <dbReference type="ChEBI" id="CHEBI:58698"/>
        <dbReference type="ChEBI" id="CHEBI:59648"/>
        <dbReference type="ChEBI" id="CHEBI:90778"/>
        <dbReference type="ChEBI" id="CHEBI:232372"/>
        <dbReference type="EC" id="2.8.1.12"/>
    </reaction>
</comment>
<gene>
    <name evidence="12" type="primary">moaE</name>
    <name evidence="12" type="ORF">Mal15_12740</name>
</gene>
<evidence type="ECO:0000256" key="9">
    <source>
        <dbReference type="ARBA" id="ARBA00030781"/>
    </source>
</evidence>
<organism evidence="12 13">
    <name type="scientific">Stieleria maiorica</name>
    <dbReference type="NCBI Taxonomy" id="2795974"/>
    <lineage>
        <taxon>Bacteria</taxon>
        <taxon>Pseudomonadati</taxon>
        <taxon>Planctomycetota</taxon>
        <taxon>Planctomycetia</taxon>
        <taxon>Pirellulales</taxon>
        <taxon>Pirellulaceae</taxon>
        <taxon>Stieleria</taxon>
    </lineage>
</organism>
<dbReference type="SUPFAM" id="SSF54690">
    <property type="entry name" value="Molybdopterin synthase subunit MoaE"/>
    <property type="match status" value="1"/>
</dbReference>
<keyword evidence="13" id="KW-1185">Reference proteome</keyword>
<dbReference type="GO" id="GO:0030366">
    <property type="term" value="F:molybdopterin synthase activity"/>
    <property type="evidence" value="ECO:0007669"/>
    <property type="project" value="UniProtKB-EC"/>
</dbReference>
<evidence type="ECO:0000256" key="11">
    <source>
        <dbReference type="ARBA" id="ARBA00049878"/>
    </source>
</evidence>
<comment type="subunit">
    <text evidence="6">Heterotetramer of 2 MoaD subunits and 2 MoaE subunits. Also stable as homodimer. The enzyme changes between these two forms during catalysis.</text>
</comment>
<reference evidence="12 13" key="1">
    <citation type="submission" date="2019-02" db="EMBL/GenBank/DDBJ databases">
        <title>Planctomycetal bacteria perform biofilm scaping via a novel small molecule.</title>
        <authorList>
            <person name="Jeske O."/>
            <person name="Boedeker C."/>
            <person name="Wiegand S."/>
            <person name="Breitling P."/>
            <person name="Kallscheuer N."/>
            <person name="Jogler M."/>
            <person name="Rohde M."/>
            <person name="Petersen J."/>
            <person name="Medema M.H."/>
            <person name="Surup F."/>
            <person name="Jogler C."/>
        </authorList>
    </citation>
    <scope>NUCLEOTIDE SEQUENCE [LARGE SCALE GENOMIC DNA]</scope>
    <source>
        <strain evidence="12 13">Mal15</strain>
    </source>
</reference>
<dbReference type="InterPro" id="IPR036563">
    <property type="entry name" value="MoaE_sf"/>
</dbReference>
<evidence type="ECO:0000256" key="2">
    <source>
        <dbReference type="ARBA" id="ARBA00005426"/>
    </source>
</evidence>
<evidence type="ECO:0000313" key="12">
    <source>
        <dbReference type="EMBL" id="QEF97236.1"/>
    </source>
</evidence>
<comment type="pathway">
    <text evidence="1">Cofactor biosynthesis; molybdopterin biosynthesis.</text>
</comment>
<dbReference type="RefSeq" id="WP_147866944.1">
    <property type="nucleotide sequence ID" value="NZ_CP036264.1"/>
</dbReference>
<dbReference type="Proteomes" id="UP000321353">
    <property type="component" value="Chromosome"/>
</dbReference>
<evidence type="ECO:0000256" key="4">
    <source>
        <dbReference type="ARBA" id="ARBA00013858"/>
    </source>
</evidence>